<dbReference type="InterPro" id="IPR007024">
    <property type="entry name" value="BLUF_domain"/>
</dbReference>
<evidence type="ECO:0000259" key="1">
    <source>
        <dbReference type="PROSITE" id="PS50925"/>
    </source>
</evidence>
<evidence type="ECO:0000313" key="3">
    <source>
        <dbReference type="Proteomes" id="UP000263489"/>
    </source>
</evidence>
<accession>A0A352ISC4</accession>
<feature type="domain" description="BLUF" evidence="1">
    <location>
        <begin position="8"/>
        <end position="99"/>
    </location>
</feature>
<protein>
    <submittedName>
        <fullName evidence="2">Blue light sensor protein</fullName>
    </submittedName>
</protein>
<dbReference type="SUPFAM" id="SSF54975">
    <property type="entry name" value="Acylphosphatase/BLUF domain-like"/>
    <property type="match status" value="1"/>
</dbReference>
<proteinExistence type="predicted"/>
<gene>
    <name evidence="2" type="ORF">DC045_08585</name>
</gene>
<dbReference type="EMBL" id="DNNA01000139">
    <property type="protein sequence ID" value="HBC34357.1"/>
    <property type="molecule type" value="Genomic_DNA"/>
</dbReference>
<dbReference type="Proteomes" id="UP000263489">
    <property type="component" value="Unassembled WGS sequence"/>
</dbReference>
<organism evidence="2 3">
    <name type="scientific">Marinobacter adhaerens</name>
    <dbReference type="NCBI Taxonomy" id="1033846"/>
    <lineage>
        <taxon>Bacteria</taxon>
        <taxon>Pseudomonadati</taxon>
        <taxon>Pseudomonadota</taxon>
        <taxon>Gammaproteobacteria</taxon>
        <taxon>Pseudomonadales</taxon>
        <taxon>Marinobacteraceae</taxon>
        <taxon>Marinobacter</taxon>
    </lineage>
</organism>
<dbReference type="SMART" id="SM01034">
    <property type="entry name" value="BLUF"/>
    <property type="match status" value="1"/>
</dbReference>
<dbReference type="AlphaFoldDB" id="A0A352ISC4"/>
<comment type="caution">
    <text evidence="2">The sequence shown here is derived from an EMBL/GenBank/DDBJ whole genome shotgun (WGS) entry which is preliminary data.</text>
</comment>
<reference evidence="2 3" key="1">
    <citation type="journal article" date="2018" name="Nat. Biotechnol.">
        <title>A standardized bacterial taxonomy based on genome phylogeny substantially revises the tree of life.</title>
        <authorList>
            <person name="Parks D.H."/>
            <person name="Chuvochina M."/>
            <person name="Waite D.W."/>
            <person name="Rinke C."/>
            <person name="Skarshewski A."/>
            <person name="Chaumeil P.A."/>
            <person name="Hugenholtz P."/>
        </authorList>
    </citation>
    <scope>NUCLEOTIDE SEQUENCE [LARGE SCALE GENOMIC DNA]</scope>
    <source>
        <strain evidence="2">UBA9380</strain>
    </source>
</reference>
<dbReference type="Pfam" id="PF04940">
    <property type="entry name" value="BLUF"/>
    <property type="match status" value="1"/>
</dbReference>
<dbReference type="InterPro" id="IPR036046">
    <property type="entry name" value="Acylphosphatase-like_dom_sf"/>
</dbReference>
<dbReference type="GO" id="GO:0009882">
    <property type="term" value="F:blue light photoreceptor activity"/>
    <property type="evidence" value="ECO:0007669"/>
    <property type="project" value="InterPro"/>
</dbReference>
<dbReference type="Gene3D" id="3.30.70.100">
    <property type="match status" value="1"/>
</dbReference>
<dbReference type="PROSITE" id="PS50925">
    <property type="entry name" value="BLUF"/>
    <property type="match status" value="1"/>
</dbReference>
<sequence length="143" mass="16667">MDASKPRLCRLIYFSSVSSHLQESDLDDILAESIKRNERDGITGLLAYDQFNFMQVLEGEEEAVNRLYLGITADPRHQDVRLIQYEQIDHRQFDDWAMALAKLPEVPGNYINKLYGGFKPQLFSTRDALIYFNFLRNYLKRAA</sequence>
<evidence type="ECO:0000313" key="2">
    <source>
        <dbReference type="EMBL" id="HBC34357.1"/>
    </source>
</evidence>
<dbReference type="GO" id="GO:0071949">
    <property type="term" value="F:FAD binding"/>
    <property type="evidence" value="ECO:0007669"/>
    <property type="project" value="InterPro"/>
</dbReference>
<name>A0A352ISC4_9GAMM</name>